<evidence type="ECO:0000256" key="9">
    <source>
        <dbReference type="HAMAP-Rule" id="MF_03219"/>
    </source>
</evidence>
<evidence type="ECO:0000256" key="2">
    <source>
        <dbReference type="ARBA" id="ARBA00022532"/>
    </source>
</evidence>
<dbReference type="SUPFAM" id="SSF52210">
    <property type="entry name" value="Succinyl-CoA synthetase domains"/>
    <property type="match status" value="1"/>
</dbReference>
<feature type="binding site" evidence="9">
    <location>
        <position position="236"/>
    </location>
    <ligand>
        <name>Mg(2+)</name>
        <dbReference type="ChEBI" id="CHEBI:18420"/>
    </ligand>
</feature>
<dbReference type="KEGG" id="clec:106672284"/>
<evidence type="ECO:0000313" key="12">
    <source>
        <dbReference type="EnsemblMetazoa" id="XP_014259080.1"/>
    </source>
</evidence>
<proteinExistence type="inferred from homology"/>
<dbReference type="InterPro" id="IPR016102">
    <property type="entry name" value="Succinyl-CoA_synth-like"/>
</dbReference>
<keyword evidence="8" id="KW-0809">Transit peptide</keyword>
<keyword evidence="5 9" id="KW-0547">Nucleotide-binding</keyword>
<comment type="catalytic activity">
    <reaction evidence="9">
        <text>succinate + ATP + CoA = succinyl-CoA + ADP + phosphate</text>
        <dbReference type="Rhea" id="RHEA:17661"/>
        <dbReference type="ChEBI" id="CHEBI:30031"/>
        <dbReference type="ChEBI" id="CHEBI:30616"/>
        <dbReference type="ChEBI" id="CHEBI:43474"/>
        <dbReference type="ChEBI" id="CHEBI:57287"/>
        <dbReference type="ChEBI" id="CHEBI:57292"/>
        <dbReference type="ChEBI" id="CHEBI:456216"/>
        <dbReference type="EC" id="6.2.1.5"/>
    </reaction>
</comment>
<dbReference type="OrthoDB" id="1552at2759"/>
<keyword evidence="7 9" id="KW-0460">Magnesium</keyword>
<comment type="function">
    <text evidence="9">Succinyl-CoA synthetase functions in the citric acid cycle (TCA), coupling the hydrolysis of succinyl-CoA to the synthesis of ATP and thus represents the only step of substrate-level phosphorylation in the TCA. The beta subunit provides nucleotide specificity of the enzyme and binds the substrate succinate, while the binding sites for coenzyme A and phosphate are found in the alpha subunit.</text>
</comment>
<dbReference type="AlphaFoldDB" id="A0A8I6S751"/>
<dbReference type="PROSITE" id="PS50975">
    <property type="entry name" value="ATP_GRASP"/>
    <property type="match status" value="1"/>
</dbReference>
<dbReference type="GeneID" id="106672284"/>
<evidence type="ECO:0000256" key="6">
    <source>
        <dbReference type="ARBA" id="ARBA00022840"/>
    </source>
</evidence>
<feature type="binding site" evidence="9">
    <location>
        <position position="301"/>
    </location>
    <ligand>
        <name>substrate</name>
        <note>ligand shared with subunit alpha</note>
    </ligand>
</feature>
<evidence type="ECO:0000256" key="3">
    <source>
        <dbReference type="ARBA" id="ARBA00022598"/>
    </source>
</evidence>
<protein>
    <recommendedName>
        <fullName evidence="9">Succinate--CoA ligase [ADP-forming] subunit beta, mitochondrial</fullName>
        <ecNumber evidence="9">6.2.1.5</ecNumber>
    </recommendedName>
    <alternativeName>
        <fullName evidence="9">Succinyl-CoA synthetase beta chain</fullName>
        <shortName evidence="9">SCS-beta</shortName>
    </alternativeName>
</protein>
<dbReference type="Gene3D" id="3.40.50.261">
    <property type="entry name" value="Succinyl-CoA synthetase domains"/>
    <property type="match status" value="1"/>
</dbReference>
<dbReference type="Pfam" id="PF08442">
    <property type="entry name" value="ATP-grasp_2"/>
    <property type="match status" value="1"/>
</dbReference>
<dbReference type="EnsemblMetazoa" id="XM_014403594.2">
    <property type="protein sequence ID" value="XP_014259080.1"/>
    <property type="gene ID" value="LOC106672284"/>
</dbReference>
<keyword evidence="2 9" id="KW-0816">Tricarboxylic acid cycle</keyword>
<feature type="binding site" evidence="9">
    <location>
        <begin position="358"/>
        <end position="360"/>
    </location>
    <ligand>
        <name>substrate</name>
        <note>ligand shared with subunit alpha</note>
    </ligand>
</feature>
<dbReference type="InterPro" id="IPR013815">
    <property type="entry name" value="ATP_grasp_subdomain_1"/>
</dbReference>
<dbReference type="InterPro" id="IPR013650">
    <property type="entry name" value="ATP-grasp_succ-CoA_synth-type"/>
</dbReference>
<evidence type="ECO:0000256" key="7">
    <source>
        <dbReference type="ARBA" id="ARBA00022842"/>
    </source>
</evidence>
<dbReference type="NCBIfam" id="TIGR01016">
    <property type="entry name" value="sucCoAbeta"/>
    <property type="match status" value="1"/>
</dbReference>
<dbReference type="GO" id="GO:0000287">
    <property type="term" value="F:magnesium ion binding"/>
    <property type="evidence" value="ECO:0007669"/>
    <property type="project" value="UniProtKB-UniRule"/>
</dbReference>
<comment type="subcellular location">
    <subcellularLocation>
        <location evidence="9">Mitochondrion</location>
    </subcellularLocation>
</comment>
<dbReference type="GO" id="GO:0005739">
    <property type="term" value="C:mitochondrion"/>
    <property type="evidence" value="ECO:0007669"/>
    <property type="project" value="UniProtKB-SubCell"/>
</dbReference>
<comment type="similarity">
    <text evidence="9 10">Belongs to the succinate/malate CoA ligase beta subunit family.</text>
</comment>
<evidence type="ECO:0000313" key="13">
    <source>
        <dbReference type="Proteomes" id="UP000494040"/>
    </source>
</evidence>
<keyword evidence="6 9" id="KW-0067">ATP-binding</keyword>
<evidence type="ECO:0000256" key="5">
    <source>
        <dbReference type="ARBA" id="ARBA00022741"/>
    </source>
</evidence>
<feature type="binding site" evidence="9">
    <location>
        <begin position="84"/>
        <end position="86"/>
    </location>
    <ligand>
        <name>ATP</name>
        <dbReference type="ChEBI" id="CHEBI:30616"/>
    </ligand>
</feature>
<evidence type="ECO:0000256" key="8">
    <source>
        <dbReference type="ARBA" id="ARBA00022946"/>
    </source>
</evidence>
<dbReference type="HAMAP" id="MF_00558">
    <property type="entry name" value="Succ_CoA_beta"/>
    <property type="match status" value="1"/>
</dbReference>
<dbReference type="GO" id="GO:0006099">
    <property type="term" value="P:tricarboxylic acid cycle"/>
    <property type="evidence" value="ECO:0007669"/>
    <property type="project" value="UniProtKB-UniRule"/>
</dbReference>
<dbReference type="PROSITE" id="PS01217">
    <property type="entry name" value="SUCCINYL_COA_LIG_3"/>
    <property type="match status" value="1"/>
</dbReference>
<name>A0A8I6S751_CIMLE</name>
<dbReference type="RefSeq" id="XP_014259080.1">
    <property type="nucleotide sequence ID" value="XM_014403594.2"/>
</dbReference>
<dbReference type="InterPro" id="IPR005809">
    <property type="entry name" value="Succ_CoA_ligase-like_bsu"/>
</dbReference>
<evidence type="ECO:0000256" key="1">
    <source>
        <dbReference type="ARBA" id="ARBA00005064"/>
    </source>
</evidence>
<dbReference type="InterPro" id="IPR011761">
    <property type="entry name" value="ATP-grasp"/>
</dbReference>
<evidence type="ECO:0000256" key="4">
    <source>
        <dbReference type="ARBA" id="ARBA00022723"/>
    </source>
</evidence>
<dbReference type="GO" id="GO:0005524">
    <property type="term" value="F:ATP binding"/>
    <property type="evidence" value="ECO:0007669"/>
    <property type="project" value="UniProtKB-UniRule"/>
</dbReference>
<comment type="pathway">
    <text evidence="1 9">Carbohydrate metabolism; tricarboxylic acid cycle; succinate from succinyl-CoA (ligase route): step 1/1.</text>
</comment>
<evidence type="ECO:0000259" key="11">
    <source>
        <dbReference type="PROSITE" id="PS50975"/>
    </source>
</evidence>
<keyword evidence="3 9" id="KW-0436">Ligase</keyword>
<dbReference type="InterPro" id="IPR017866">
    <property type="entry name" value="Succ-CoA_synthase_bsu_CS"/>
</dbReference>
<dbReference type="EC" id="6.2.1.5" evidence="9"/>
<dbReference type="NCBIfam" id="NF001913">
    <property type="entry name" value="PRK00696.1"/>
    <property type="match status" value="1"/>
</dbReference>
<feature type="binding site" evidence="9">
    <location>
        <position position="250"/>
    </location>
    <ligand>
        <name>Mg(2+)</name>
        <dbReference type="ChEBI" id="CHEBI:18420"/>
    </ligand>
</feature>
<dbReference type="InterPro" id="IPR005811">
    <property type="entry name" value="SUCC_ACL_C"/>
</dbReference>
<feature type="domain" description="ATP-grasp" evidence="11">
    <location>
        <begin position="40"/>
        <end position="267"/>
    </location>
</feature>
<comment type="subunit">
    <text evidence="9 10">Heterodimer of an alpha and a beta subunit.</text>
</comment>
<dbReference type="Pfam" id="PF00549">
    <property type="entry name" value="Ligase_CoA"/>
    <property type="match status" value="1"/>
</dbReference>
<reference evidence="12" key="1">
    <citation type="submission" date="2022-01" db="UniProtKB">
        <authorList>
            <consortium name="EnsemblMetazoa"/>
        </authorList>
    </citation>
    <scope>IDENTIFICATION</scope>
</reference>
<dbReference type="GO" id="GO:0042709">
    <property type="term" value="C:succinate-CoA ligase complex"/>
    <property type="evidence" value="ECO:0007669"/>
    <property type="project" value="TreeGrafter"/>
</dbReference>
<feature type="binding site" evidence="9">
    <location>
        <position position="145"/>
    </location>
    <ligand>
        <name>ATP</name>
        <dbReference type="ChEBI" id="CHEBI:30616"/>
    </ligand>
</feature>
<keyword evidence="13" id="KW-1185">Reference proteome</keyword>
<evidence type="ECO:0000256" key="10">
    <source>
        <dbReference type="RuleBase" id="RU361258"/>
    </source>
</evidence>
<dbReference type="PIRSF" id="PIRSF001554">
    <property type="entry name" value="SucCS_beta"/>
    <property type="match status" value="1"/>
</dbReference>
<keyword evidence="4 9" id="KW-0479">Metal-binding</keyword>
<dbReference type="GO" id="GO:0006104">
    <property type="term" value="P:succinyl-CoA metabolic process"/>
    <property type="evidence" value="ECO:0007669"/>
    <property type="project" value="TreeGrafter"/>
</dbReference>
<dbReference type="PANTHER" id="PTHR11815">
    <property type="entry name" value="SUCCINYL-COA SYNTHETASE BETA CHAIN"/>
    <property type="match status" value="1"/>
</dbReference>
<dbReference type="GO" id="GO:0004775">
    <property type="term" value="F:succinate-CoA ligase (ADP-forming) activity"/>
    <property type="evidence" value="ECO:0007669"/>
    <property type="project" value="UniProtKB-UniRule"/>
</dbReference>
<dbReference type="FunFam" id="3.30.470.20:FF:000002">
    <property type="entry name" value="Succinate--CoA ligase [ADP-forming] subunit beta"/>
    <property type="match status" value="1"/>
</dbReference>
<dbReference type="Proteomes" id="UP000494040">
    <property type="component" value="Unassembled WGS sequence"/>
</dbReference>
<dbReference type="Gene3D" id="3.30.1490.20">
    <property type="entry name" value="ATP-grasp fold, A domain"/>
    <property type="match status" value="1"/>
</dbReference>
<feature type="binding site" evidence="9">
    <location>
        <position position="77"/>
    </location>
    <ligand>
        <name>ATP</name>
        <dbReference type="ChEBI" id="CHEBI:30616"/>
    </ligand>
</feature>
<dbReference type="SUPFAM" id="SSF56059">
    <property type="entry name" value="Glutathione synthetase ATP-binding domain-like"/>
    <property type="match status" value="1"/>
</dbReference>
<comment type="cofactor">
    <cofactor evidence="9">
        <name>Mg(2+)</name>
        <dbReference type="ChEBI" id="CHEBI:18420"/>
    </cofactor>
    <text evidence="9">Binds 1 Mg(2+) ion per subunit.</text>
</comment>
<dbReference type="UniPathway" id="UPA00223">
    <property type="reaction ID" value="UER00999"/>
</dbReference>
<sequence length="425" mass="46095">MFSVSKCARSRICLEPVKNAFFRDRIQARRAFSIHEHMSYAIFIKNGVPVPKHGLVTDPDQAIKVAKSLGTEDLVMKAQVLTGGRGKGRFFKSGKPGVIPFTIPQEAEELASSMIGDTLITAQSGPEGKVCNSVMIAEMIKAKHEYYLSIVMERSFHGPVIISSLKGGVDIEKVAEQTPAAINTTPIDIFNGLNKTTAEGIAAGLGLIRCQEEVGDIIMKLYEIFITSDASLVEVNPFINDESDNFYCLDAKINFDDSAEYRQKDLFLLRDYSQEDIKEVTAAKYNLNYVTLDGNIGCMVNGAGLAMATMDIIKLSGGEPANFLDVGGSATEKTVKEAFKIISSDPKAKAILVNIFGGIMRCDIIANGIVAAVTELELKIPTVVRLHGSNHSKGKNILNKSGLKIHAADDLAEAARFAVDLSNQK</sequence>
<dbReference type="PANTHER" id="PTHR11815:SF1">
    <property type="entry name" value="SUCCINATE--COA LIGASE [ADP-FORMING] SUBUNIT BETA, MITOCHONDRIAL"/>
    <property type="match status" value="1"/>
</dbReference>
<dbReference type="FunFam" id="3.40.50.261:FF:000001">
    <property type="entry name" value="Succinate--CoA ligase [ADP-forming] subunit beta"/>
    <property type="match status" value="1"/>
</dbReference>
<keyword evidence="9" id="KW-0496">Mitochondrion</keyword>
<dbReference type="Gene3D" id="3.30.470.20">
    <property type="entry name" value="ATP-grasp fold, B domain"/>
    <property type="match status" value="1"/>
</dbReference>
<accession>A0A8I6S751</accession>
<organism evidence="12 13">
    <name type="scientific">Cimex lectularius</name>
    <name type="common">Bed bug</name>
    <name type="synonym">Acanthia lectularia</name>
    <dbReference type="NCBI Taxonomy" id="79782"/>
    <lineage>
        <taxon>Eukaryota</taxon>
        <taxon>Metazoa</taxon>
        <taxon>Ecdysozoa</taxon>
        <taxon>Arthropoda</taxon>
        <taxon>Hexapoda</taxon>
        <taxon>Insecta</taxon>
        <taxon>Pterygota</taxon>
        <taxon>Neoptera</taxon>
        <taxon>Paraneoptera</taxon>
        <taxon>Hemiptera</taxon>
        <taxon>Heteroptera</taxon>
        <taxon>Panheteroptera</taxon>
        <taxon>Cimicomorpha</taxon>
        <taxon>Cimicidae</taxon>
        <taxon>Cimex</taxon>
    </lineage>
</organism>